<sequence length="989" mass="111173">MMSDASEMLAAALEQMDGIIAGSKALEYSNGIFDCQSPTSPFMGSLRALHLVEDLRGVLEMMEVDEKEGLRCQVPDSTAEILIEWLQSQMTNGHISANGDVYQERLARLENDKESLVLQVSVLTDQVDAQGEKIRDLELCLEEHREKLNATEEMLQQELLSRTSLETQKLDLMAEVSNLKLKLTAVEKDRLDYEDRFRDTEGLMREINELRLKVGEMDNERIQYEKKLKSTKEELASLKDKLEQKEAEIKCLQEKLVHPVKGEVLDINDRDENCKKKLKDKNIEVQKMKKAVESLMAANEEKDRKIEELRQSLNRYKKVQDMVILAQVKKGKDDECEELANSGSISVALSDDAQNLSEPEKSSSPTPGSPNHEEFGAKTPEEDSLQIHTSVLQVSIPSFSPSFKHSDEPADKVNAQSEMEVRDQVSEKNTPVSSIEAQLGDTKLTSALQKSSSLGNLKKESTDGKAPGQKQEESKTPTDCSKYGTLPPKSPGEEDAFGTRKARSSFGRGFFKIKSNKRTASAPNLAETEKGFADHLDLAGLPPQPKGTVGGTLTPPSPDSRKKARGIKKLFGRLRRSQSTTFNPDDMTETEFKRGGTRATAGPRLGWSRDLGQTNNDLDMPFAKWTKEQVCNWLQDQGLGSYIGNGKHWILSGQTLLQASQPDLEKELGIKHPLHRKKLQLALQALGSEEENSHGKLDYNWVTRWLDDIGLPQYKTQFDEGKVDGRMLHYMTIDDLLSLKVVSVLHHLSIKRAIQVLRINNFEPNCLRRRPSDENNFTPSEVSQWTNHRVMEWLRSVDLAEYAPNLRGSGVHGGLMVLEPRFNVETMAQLLNIPPNKTLLRRHLATHFNLLIGQEAQLQKREAMESPDYVLLTATAKIKPKKLAFSNFGNLRKKKQDVGEEYVCPMELGQASGIGSKKGFKTGLDMRVYDDEDLDRLEQMEDSEGTVRQIGAFSEGINNLTHMLKEDEMFKDFATRSPSTSITDEDSNV</sequence>
<feature type="domain" description="SAM" evidence="8">
    <location>
        <begin position="625"/>
        <end position="689"/>
    </location>
</feature>
<feature type="coiled-coil region" evidence="6">
    <location>
        <begin position="99"/>
        <end position="319"/>
    </location>
</feature>
<dbReference type="GO" id="GO:0005829">
    <property type="term" value="C:cytosol"/>
    <property type="evidence" value="ECO:0007669"/>
    <property type="project" value="UniProtKB-ARBA"/>
</dbReference>
<dbReference type="CDD" id="cd09563">
    <property type="entry name" value="SAM_liprin-beta1_2_repeat1"/>
    <property type="match status" value="1"/>
</dbReference>
<dbReference type="InterPro" id="IPR037617">
    <property type="entry name" value="LIPB1/2_SAM_1"/>
</dbReference>
<dbReference type="Pfam" id="PF26022">
    <property type="entry name" value="CC_Liprin_beta"/>
    <property type="match status" value="1"/>
</dbReference>
<dbReference type="InterPro" id="IPR037618">
    <property type="entry name" value="LIPB1/2_SAM_2nd"/>
</dbReference>
<dbReference type="InParanoid" id="A0A803T175"/>
<dbReference type="GO" id="GO:0007528">
    <property type="term" value="P:neuromuscular junction development"/>
    <property type="evidence" value="ECO:0000318"/>
    <property type="project" value="GO_Central"/>
</dbReference>
<evidence type="ECO:0000256" key="1">
    <source>
        <dbReference type="ARBA" id="ARBA00007547"/>
    </source>
</evidence>
<reference evidence="9" key="2">
    <citation type="submission" date="2025-08" db="UniProtKB">
        <authorList>
            <consortium name="Ensembl"/>
        </authorList>
    </citation>
    <scope>IDENTIFICATION</scope>
</reference>
<dbReference type="GO" id="GO:0005938">
    <property type="term" value="C:cell cortex"/>
    <property type="evidence" value="ECO:0007669"/>
    <property type="project" value="Ensembl"/>
</dbReference>
<evidence type="ECO:0000256" key="2">
    <source>
        <dbReference type="ARBA" id="ARBA00022553"/>
    </source>
</evidence>
<dbReference type="InterPro" id="IPR001660">
    <property type="entry name" value="SAM"/>
</dbReference>
<keyword evidence="10" id="KW-1185">Reference proteome</keyword>
<dbReference type="FunFam" id="1.10.150.50:FF:000017">
    <property type="entry name" value="Liprin-beta-1 isoform 1"/>
    <property type="match status" value="1"/>
</dbReference>
<gene>
    <name evidence="9" type="primary">PPFIBP1</name>
</gene>
<dbReference type="SUPFAM" id="SSF144266">
    <property type="entry name" value="MPN010-like"/>
    <property type="match status" value="1"/>
</dbReference>
<feature type="compositionally biased region" description="Basic and acidic residues" evidence="7">
    <location>
        <begin position="371"/>
        <end position="381"/>
    </location>
</feature>
<dbReference type="InterPro" id="IPR037619">
    <property type="entry name" value="LIPB1/2_SAM_3rd"/>
</dbReference>
<dbReference type="CDD" id="cd09566">
    <property type="entry name" value="SAM_liprin-beta1_2_repeat2"/>
    <property type="match status" value="1"/>
</dbReference>
<reference evidence="9" key="3">
    <citation type="submission" date="2025-09" db="UniProtKB">
        <authorList>
            <consortium name="Ensembl"/>
        </authorList>
    </citation>
    <scope>IDENTIFICATION</scope>
</reference>
<dbReference type="Ensembl" id="ENSACAT00000052397.1">
    <property type="protein sequence ID" value="ENSACAP00000028965.1"/>
    <property type="gene ID" value="ENSACAG00000012507.4"/>
</dbReference>
<protein>
    <submittedName>
        <fullName evidence="9">PPFIA binding protein 1</fullName>
    </submittedName>
</protein>
<dbReference type="RefSeq" id="XP_062837833.1">
    <property type="nucleotide sequence ID" value="XM_062981763.1"/>
</dbReference>
<dbReference type="GeneTree" id="ENSGT01050000244951"/>
<dbReference type="InterPro" id="IPR029515">
    <property type="entry name" value="Liprin"/>
</dbReference>
<dbReference type="GeneID" id="100566234"/>
<evidence type="ECO:0000256" key="7">
    <source>
        <dbReference type="SAM" id="MobiDB-lite"/>
    </source>
</evidence>
<dbReference type="Pfam" id="PF00536">
    <property type="entry name" value="SAM_1"/>
    <property type="match status" value="2"/>
</dbReference>
<comment type="similarity">
    <text evidence="1">Belongs to the liprin family. Liprin-beta subfamily.</text>
</comment>
<organism evidence="9 10">
    <name type="scientific">Anolis carolinensis</name>
    <name type="common">Green anole</name>
    <name type="synonym">American chameleon</name>
    <dbReference type="NCBI Taxonomy" id="28377"/>
    <lineage>
        <taxon>Eukaryota</taxon>
        <taxon>Metazoa</taxon>
        <taxon>Chordata</taxon>
        <taxon>Craniata</taxon>
        <taxon>Vertebrata</taxon>
        <taxon>Euteleostomi</taxon>
        <taxon>Lepidosauria</taxon>
        <taxon>Squamata</taxon>
        <taxon>Bifurcata</taxon>
        <taxon>Unidentata</taxon>
        <taxon>Episquamata</taxon>
        <taxon>Toxicofera</taxon>
        <taxon>Iguania</taxon>
        <taxon>Dactyloidae</taxon>
        <taxon>Anolis</taxon>
    </lineage>
</organism>
<dbReference type="FunFam" id="1.10.150.50:FF:000005">
    <property type="entry name" value="Liprin-beta-1 isoform 1"/>
    <property type="match status" value="1"/>
</dbReference>
<feature type="domain" description="SAM" evidence="8">
    <location>
        <begin position="697"/>
        <end position="760"/>
    </location>
</feature>
<dbReference type="GO" id="GO:0048786">
    <property type="term" value="C:presynaptic active zone"/>
    <property type="evidence" value="ECO:0000318"/>
    <property type="project" value="GO_Central"/>
</dbReference>
<dbReference type="InterPro" id="IPR013761">
    <property type="entry name" value="SAM/pointed_sf"/>
</dbReference>
<comment type="function">
    <text evidence="5">May regulate the disassembly of focal adhesions. Did not bind receptor-like tyrosine phosphatases type 2A.</text>
</comment>
<keyword evidence="4 6" id="KW-0175">Coiled coil</keyword>
<evidence type="ECO:0000256" key="3">
    <source>
        <dbReference type="ARBA" id="ARBA00022737"/>
    </source>
</evidence>
<evidence type="ECO:0000313" key="10">
    <source>
        <dbReference type="Proteomes" id="UP000001646"/>
    </source>
</evidence>
<name>A0A803T175_ANOCA</name>
<dbReference type="SUPFAM" id="SSF47769">
    <property type="entry name" value="SAM/Pointed domain"/>
    <property type="match status" value="3"/>
</dbReference>
<feature type="compositionally biased region" description="Polar residues" evidence="7">
    <location>
        <begin position="386"/>
        <end position="403"/>
    </location>
</feature>
<dbReference type="InterPro" id="IPR058914">
    <property type="entry name" value="LIPB1/2_CC"/>
</dbReference>
<dbReference type="CDD" id="cd09569">
    <property type="entry name" value="SAM_liprin-beta1_2_repeat3"/>
    <property type="match status" value="1"/>
</dbReference>
<dbReference type="SMART" id="SM00454">
    <property type="entry name" value="SAM"/>
    <property type="match status" value="3"/>
</dbReference>
<feature type="compositionally biased region" description="Polar residues" evidence="7">
    <location>
        <begin position="351"/>
        <end position="366"/>
    </location>
</feature>
<feature type="region of interest" description="Disordered" evidence="7">
    <location>
        <begin position="579"/>
        <end position="612"/>
    </location>
</feature>
<accession>A0A803T175</accession>
<dbReference type="Proteomes" id="UP000001646">
    <property type="component" value="Chromosome 5"/>
</dbReference>
<evidence type="ECO:0000256" key="5">
    <source>
        <dbReference type="ARBA" id="ARBA00060046"/>
    </source>
</evidence>
<dbReference type="FunFam" id="1.10.150.50:FF:000007">
    <property type="entry name" value="Liprin-beta-1 isoform 1"/>
    <property type="match status" value="1"/>
</dbReference>
<feature type="region of interest" description="Disordered" evidence="7">
    <location>
        <begin position="351"/>
        <end position="500"/>
    </location>
</feature>
<dbReference type="PANTHER" id="PTHR12587:SF16">
    <property type="entry name" value="LIPRIN-BETA-1"/>
    <property type="match status" value="1"/>
</dbReference>
<dbReference type="GO" id="GO:0043622">
    <property type="term" value="P:cortical microtubule organization"/>
    <property type="evidence" value="ECO:0007669"/>
    <property type="project" value="Ensembl"/>
</dbReference>
<evidence type="ECO:0000259" key="8">
    <source>
        <dbReference type="PROSITE" id="PS50105"/>
    </source>
</evidence>
<dbReference type="PROSITE" id="PS50105">
    <property type="entry name" value="SAM_DOMAIN"/>
    <property type="match status" value="2"/>
</dbReference>
<evidence type="ECO:0000256" key="4">
    <source>
        <dbReference type="ARBA" id="ARBA00023054"/>
    </source>
</evidence>
<dbReference type="AlphaFoldDB" id="A0A803T175"/>
<proteinExistence type="inferred from homology"/>
<dbReference type="PANTHER" id="PTHR12587">
    <property type="entry name" value="LAR INTERACTING PROTEIN LIP -RELATED PROTEIN"/>
    <property type="match status" value="1"/>
</dbReference>
<evidence type="ECO:0000256" key="6">
    <source>
        <dbReference type="SAM" id="Coils"/>
    </source>
</evidence>
<keyword evidence="3" id="KW-0677">Repeat</keyword>
<dbReference type="Pfam" id="PF07647">
    <property type="entry name" value="SAM_2"/>
    <property type="match status" value="1"/>
</dbReference>
<dbReference type="Gene3D" id="1.10.150.50">
    <property type="entry name" value="Transcription Factor, Ets-1"/>
    <property type="match status" value="3"/>
</dbReference>
<keyword evidence="2" id="KW-0597">Phosphoprotein</keyword>
<feature type="region of interest" description="Disordered" evidence="7">
    <location>
        <begin position="541"/>
        <end position="563"/>
    </location>
</feature>
<dbReference type="GO" id="GO:0005886">
    <property type="term" value="C:plasma membrane"/>
    <property type="evidence" value="ECO:0007669"/>
    <property type="project" value="Ensembl"/>
</dbReference>
<feature type="compositionally biased region" description="Polar residues" evidence="7">
    <location>
        <begin position="427"/>
        <end position="436"/>
    </location>
</feature>
<evidence type="ECO:0000313" key="9">
    <source>
        <dbReference type="Ensembl" id="ENSACAP00000028965.1"/>
    </source>
</evidence>
<reference evidence="9 10" key="1">
    <citation type="submission" date="2009-12" db="EMBL/GenBank/DDBJ databases">
        <title>The Genome Sequence of Anolis carolinensis (Green Anole Lizard).</title>
        <authorList>
            <consortium name="The Genome Sequencing Platform"/>
            <person name="Di Palma F."/>
            <person name="Alfoldi J."/>
            <person name="Heiman D."/>
            <person name="Young S."/>
            <person name="Grabherr M."/>
            <person name="Johnson J."/>
            <person name="Lander E.S."/>
            <person name="Lindblad-Toh K."/>
        </authorList>
    </citation>
    <scope>NUCLEOTIDE SEQUENCE [LARGE SCALE GENOMIC DNA]</scope>
    <source>
        <strain evidence="9 10">JBL SC #1</strain>
    </source>
</reference>
<feature type="compositionally biased region" description="Polar residues" evidence="7">
    <location>
        <begin position="443"/>
        <end position="455"/>
    </location>
</feature>
<dbReference type="Bgee" id="ENSACAG00000012507">
    <property type="expression patterns" value="Expressed in embryonic post-anal tail and 13 other cell types or tissues"/>
</dbReference>